<dbReference type="PANTHER" id="PTHR13817:SF171">
    <property type="entry name" value="STRETCHIN-MLCK, ISOFORM U"/>
    <property type="match status" value="1"/>
</dbReference>
<dbReference type="FunFam" id="2.60.40.10:FF:000792">
    <property type="entry name" value="titin isoform X1"/>
    <property type="match status" value="1"/>
</dbReference>
<dbReference type="SMART" id="SM00408">
    <property type="entry name" value="IGc2"/>
    <property type="match status" value="8"/>
</dbReference>
<feature type="compositionally biased region" description="Basic residues" evidence="10">
    <location>
        <begin position="915"/>
        <end position="931"/>
    </location>
</feature>
<dbReference type="SMART" id="SM00150">
    <property type="entry name" value="SPEC"/>
    <property type="match status" value="2"/>
</dbReference>
<feature type="domain" description="CRAL-TRIO" evidence="11">
    <location>
        <begin position="1"/>
        <end position="140"/>
    </location>
</feature>
<keyword evidence="7" id="KW-0539">Nucleus</keyword>
<evidence type="ECO:0000256" key="9">
    <source>
        <dbReference type="SAM" id="Coils"/>
    </source>
</evidence>
<dbReference type="InterPro" id="IPR003599">
    <property type="entry name" value="Ig_sub"/>
</dbReference>
<evidence type="ECO:0000256" key="2">
    <source>
        <dbReference type="ARBA" id="ARBA00004496"/>
    </source>
</evidence>
<dbReference type="GO" id="GO:0045214">
    <property type="term" value="P:sarcomere organization"/>
    <property type="evidence" value="ECO:0007669"/>
    <property type="project" value="TreeGrafter"/>
</dbReference>
<comment type="caution">
    <text evidence="13">The sequence shown here is derived from an EMBL/GenBank/DDBJ whole genome shotgun (WGS) entry which is preliminary data.</text>
</comment>
<feature type="coiled-coil region" evidence="9">
    <location>
        <begin position="1157"/>
        <end position="1208"/>
    </location>
</feature>
<feature type="domain" description="Ig-like" evidence="12">
    <location>
        <begin position="3715"/>
        <end position="3800"/>
    </location>
</feature>
<keyword evidence="6" id="KW-1015">Disulfide bond</keyword>
<dbReference type="InterPro" id="IPR003598">
    <property type="entry name" value="Ig_sub2"/>
</dbReference>
<evidence type="ECO:0000256" key="5">
    <source>
        <dbReference type="ARBA" id="ARBA00022737"/>
    </source>
</evidence>
<feature type="domain" description="Ig-like" evidence="12">
    <location>
        <begin position="2642"/>
        <end position="2731"/>
    </location>
</feature>
<feature type="domain" description="Ig-like" evidence="12">
    <location>
        <begin position="2306"/>
        <end position="2396"/>
    </location>
</feature>
<dbReference type="EMBL" id="JANIIK010000113">
    <property type="protein sequence ID" value="KAJ3591665.1"/>
    <property type="molecule type" value="Genomic_DNA"/>
</dbReference>
<dbReference type="SUPFAM" id="SSF48726">
    <property type="entry name" value="Immunoglobulin"/>
    <property type="match status" value="17"/>
</dbReference>
<dbReference type="Pfam" id="PF07679">
    <property type="entry name" value="I-set"/>
    <property type="match status" value="16"/>
</dbReference>
<dbReference type="InterPro" id="IPR013098">
    <property type="entry name" value="Ig_I-set"/>
</dbReference>
<reference evidence="13" key="1">
    <citation type="submission" date="2022-07" db="EMBL/GenBank/DDBJ databases">
        <title>Chromosome-level genome of Muraenolepis orangiensis.</title>
        <authorList>
            <person name="Kim J."/>
        </authorList>
    </citation>
    <scope>NUCLEOTIDE SEQUENCE</scope>
    <source>
        <strain evidence="13">KU_S4_2022</strain>
        <tissue evidence="13">Muscle</tissue>
    </source>
</reference>
<accession>A0A9Q0DR25</accession>
<feature type="coiled-coil region" evidence="9">
    <location>
        <begin position="734"/>
        <end position="761"/>
    </location>
</feature>
<protein>
    <submittedName>
        <fullName evidence="13">Uncharacterized protein</fullName>
    </submittedName>
</protein>
<dbReference type="CDD" id="cd00096">
    <property type="entry name" value="Ig"/>
    <property type="match status" value="3"/>
</dbReference>
<dbReference type="InterPro" id="IPR015129">
    <property type="entry name" value="Titin_Z_rpt"/>
</dbReference>
<evidence type="ECO:0000256" key="10">
    <source>
        <dbReference type="SAM" id="MobiDB-lite"/>
    </source>
</evidence>
<comment type="similarity">
    <text evidence="3">Belongs to the protein kinase superfamily. CAMK Ser/Thr protein kinase family.</text>
</comment>
<comment type="subcellular location">
    <subcellularLocation>
        <location evidence="2">Cytoplasm</location>
    </subcellularLocation>
    <subcellularLocation>
        <location evidence="1">Nucleus</location>
    </subcellularLocation>
</comment>
<dbReference type="InterPro" id="IPR056804">
    <property type="entry name" value="Spectrin_SESTD1"/>
</dbReference>
<dbReference type="PROSITE" id="PS50835">
    <property type="entry name" value="IG_LIKE"/>
    <property type="match status" value="9"/>
</dbReference>
<feature type="domain" description="Ig-like" evidence="12">
    <location>
        <begin position="1745"/>
        <end position="1833"/>
    </location>
</feature>
<dbReference type="Gene3D" id="2.60.40.10">
    <property type="entry name" value="Immunoglobulins"/>
    <property type="match status" value="17"/>
</dbReference>
<dbReference type="PANTHER" id="PTHR13817">
    <property type="entry name" value="TITIN"/>
    <property type="match status" value="1"/>
</dbReference>
<evidence type="ECO:0000259" key="12">
    <source>
        <dbReference type="PROSITE" id="PS50835"/>
    </source>
</evidence>
<evidence type="ECO:0000259" key="11">
    <source>
        <dbReference type="PROSITE" id="PS50191"/>
    </source>
</evidence>
<dbReference type="Pfam" id="PF09042">
    <property type="entry name" value="Titin_Z"/>
    <property type="match status" value="1"/>
</dbReference>
<dbReference type="FunFam" id="2.60.40.10:FF:000714">
    <property type="entry name" value="Titin novex-3"/>
    <property type="match status" value="2"/>
</dbReference>
<dbReference type="SMART" id="SM00409">
    <property type="entry name" value="IG"/>
    <property type="match status" value="15"/>
</dbReference>
<dbReference type="SUPFAM" id="SSF46966">
    <property type="entry name" value="Spectrin repeat"/>
    <property type="match status" value="1"/>
</dbReference>
<dbReference type="FunFam" id="2.60.40.10:FF:001430">
    <property type="entry name" value="titin isoform X1"/>
    <property type="match status" value="1"/>
</dbReference>
<keyword evidence="4" id="KW-0963">Cytoplasm</keyword>
<feature type="compositionally biased region" description="Low complexity" evidence="10">
    <location>
        <begin position="932"/>
        <end position="1028"/>
    </location>
</feature>
<evidence type="ECO:0000256" key="7">
    <source>
        <dbReference type="ARBA" id="ARBA00023242"/>
    </source>
</evidence>
<dbReference type="InterPro" id="IPR007110">
    <property type="entry name" value="Ig-like_dom"/>
</dbReference>
<dbReference type="FunFam" id="2.60.40.10:FF:000779">
    <property type="entry name" value="Titin b"/>
    <property type="match status" value="1"/>
</dbReference>
<feature type="compositionally biased region" description="Low complexity" evidence="10">
    <location>
        <begin position="2599"/>
        <end position="2623"/>
    </location>
</feature>
<evidence type="ECO:0000256" key="8">
    <source>
        <dbReference type="ARBA" id="ARBA00023319"/>
    </source>
</evidence>
<dbReference type="Proteomes" id="UP001148018">
    <property type="component" value="Unassembled WGS sequence"/>
</dbReference>
<gene>
    <name evidence="13" type="ORF">NHX12_006797</name>
</gene>
<feature type="domain" description="Ig-like" evidence="12">
    <location>
        <begin position="2490"/>
        <end position="2579"/>
    </location>
</feature>
<dbReference type="FunFam" id="2.60.40.10:FF:000050">
    <property type="entry name" value="Titin isoform B"/>
    <property type="match status" value="6"/>
</dbReference>
<dbReference type="FunFam" id="2.60.40.10:FF:000629">
    <property type="entry name" value="Titin b"/>
    <property type="match status" value="1"/>
</dbReference>
<dbReference type="GO" id="GO:0003007">
    <property type="term" value="P:heart morphogenesis"/>
    <property type="evidence" value="ECO:0007669"/>
    <property type="project" value="UniProtKB-ARBA"/>
</dbReference>
<evidence type="ECO:0000256" key="3">
    <source>
        <dbReference type="ARBA" id="ARBA00006692"/>
    </source>
</evidence>
<evidence type="ECO:0000313" key="14">
    <source>
        <dbReference type="Proteomes" id="UP001148018"/>
    </source>
</evidence>
<dbReference type="InterPro" id="IPR036179">
    <property type="entry name" value="Ig-like_dom_sf"/>
</dbReference>
<dbReference type="FunFam" id="2.60.40.10:FF:000107">
    <property type="entry name" value="Myosin, light chain kinase a"/>
    <property type="match status" value="1"/>
</dbReference>
<dbReference type="InterPro" id="IPR013783">
    <property type="entry name" value="Ig-like_fold"/>
</dbReference>
<keyword evidence="14" id="KW-1185">Reference proteome</keyword>
<dbReference type="Gene3D" id="1.20.58.60">
    <property type="match status" value="1"/>
</dbReference>
<dbReference type="InterPro" id="IPR001251">
    <property type="entry name" value="CRAL-TRIO_dom"/>
</dbReference>
<dbReference type="GO" id="GO:0005634">
    <property type="term" value="C:nucleus"/>
    <property type="evidence" value="ECO:0007669"/>
    <property type="project" value="UniProtKB-SubCell"/>
</dbReference>
<dbReference type="GO" id="GO:0055013">
    <property type="term" value="P:cardiac muscle cell development"/>
    <property type="evidence" value="ECO:0007669"/>
    <property type="project" value="UniProtKB-ARBA"/>
</dbReference>
<feature type="domain" description="Ig-like" evidence="12">
    <location>
        <begin position="1647"/>
        <end position="1739"/>
    </location>
</feature>
<dbReference type="PROSITE" id="PS50191">
    <property type="entry name" value="CRAL_TRIO"/>
    <property type="match status" value="1"/>
</dbReference>
<feature type="region of interest" description="Disordered" evidence="10">
    <location>
        <begin position="2586"/>
        <end position="2632"/>
    </location>
</feature>
<dbReference type="GO" id="GO:0031430">
    <property type="term" value="C:M band"/>
    <property type="evidence" value="ECO:0007669"/>
    <property type="project" value="TreeGrafter"/>
</dbReference>
<dbReference type="Pfam" id="PF13716">
    <property type="entry name" value="CRAL_TRIO_2"/>
    <property type="match status" value="1"/>
</dbReference>
<feature type="non-terminal residue" evidence="13">
    <location>
        <position position="3802"/>
    </location>
</feature>
<keyword evidence="9" id="KW-0175">Coiled coil</keyword>
<evidence type="ECO:0000256" key="4">
    <source>
        <dbReference type="ARBA" id="ARBA00022490"/>
    </source>
</evidence>
<feature type="domain" description="Ig-like" evidence="12">
    <location>
        <begin position="3455"/>
        <end position="3538"/>
    </location>
</feature>
<feature type="region of interest" description="Disordered" evidence="10">
    <location>
        <begin position="915"/>
        <end position="1028"/>
    </location>
</feature>
<name>A0A9Q0DR25_9TELE</name>
<keyword evidence="8" id="KW-0393">Immunoglobulin domain</keyword>
<dbReference type="InterPro" id="IPR050964">
    <property type="entry name" value="Striated_Muscle_Regulatory"/>
</dbReference>
<feature type="domain" description="Ig-like" evidence="12">
    <location>
        <begin position="3049"/>
        <end position="3125"/>
    </location>
</feature>
<evidence type="ECO:0000313" key="13">
    <source>
        <dbReference type="EMBL" id="KAJ3591665.1"/>
    </source>
</evidence>
<organism evidence="13 14">
    <name type="scientific">Muraenolepis orangiensis</name>
    <name type="common">Patagonian moray cod</name>
    <dbReference type="NCBI Taxonomy" id="630683"/>
    <lineage>
        <taxon>Eukaryota</taxon>
        <taxon>Metazoa</taxon>
        <taxon>Chordata</taxon>
        <taxon>Craniata</taxon>
        <taxon>Vertebrata</taxon>
        <taxon>Euteleostomi</taxon>
        <taxon>Actinopterygii</taxon>
        <taxon>Neopterygii</taxon>
        <taxon>Teleostei</taxon>
        <taxon>Neoteleostei</taxon>
        <taxon>Acanthomorphata</taxon>
        <taxon>Zeiogadaria</taxon>
        <taxon>Gadariae</taxon>
        <taxon>Gadiformes</taxon>
        <taxon>Muraenolepidoidei</taxon>
        <taxon>Muraenolepididae</taxon>
        <taxon>Muraenolepis</taxon>
    </lineage>
</organism>
<proteinExistence type="inferred from homology"/>
<evidence type="ECO:0000256" key="1">
    <source>
        <dbReference type="ARBA" id="ARBA00004123"/>
    </source>
</evidence>
<dbReference type="FunFam" id="2.60.40.10:FF:000476">
    <property type="entry name" value="titin isoform X1"/>
    <property type="match status" value="1"/>
</dbReference>
<feature type="domain" description="Ig-like" evidence="12">
    <location>
        <begin position="2185"/>
        <end position="2267"/>
    </location>
</feature>
<dbReference type="Pfam" id="PF24915">
    <property type="entry name" value="Spectrin_SESTD1"/>
    <property type="match status" value="1"/>
</dbReference>
<dbReference type="FunFam" id="2.60.40.10:FF:001382">
    <property type="entry name" value="titin isoform X1"/>
    <property type="match status" value="1"/>
</dbReference>
<evidence type="ECO:0000256" key="6">
    <source>
        <dbReference type="ARBA" id="ARBA00023157"/>
    </source>
</evidence>
<keyword evidence="5" id="KW-0677">Repeat</keyword>
<dbReference type="InterPro" id="IPR018159">
    <property type="entry name" value="Spectrin/alpha-actinin"/>
</dbReference>
<dbReference type="OrthoDB" id="5969272at2759"/>
<sequence>MDANNIMPILKKKLAFLSGGKDRRSGLILTIPLSSDQTNLEDERCKARGFTVIVDGRKSQWNIVKTVVLMLQNVIPAEVSLVCVVKPDEFWDKKVTHFCFWKEKDRLGFEVILVSANKLTRYIEPCQLTDEFGGSLDYDHIDWLNKRLVFEKFTMESTSLLDELSVINDGLLEKDRGSDWNQLPSFDPETVLQTEELLAQPQVLRLLDSLREQYTRYQEACRLRSKRSQLEEVHTKVTQVVQWLEGPGCDQLKTSGAIGDSLRASQDLQHKHELIESQHSQQLSDVCYRQANQLEHRQTLLQSAQSFHGSAQELSQQLDGLLGMLCADVVPADGASIQQSLKQLEESLKAVAQTNDNVQHIHSVLEDMQLRKQRCEDMVDVRRLKMLQMVQLFKCEEDAAQAVEWLGELLEALLKTHLRMGDDSQDTSSLIDKHTKFIDVAQSTYDYGRQLLQATVVLCQSLRCATRSSGETLPRLQRVWKQFSVTADERLARLQVALRFHTAAEKFFGTPSETAASAEAIRERLLLVEEQRGRRLAEEVGLQCQGEVLDTAGGGMEACGDGEEKVVPCRSFTTLSTVAIQAGQSQLVISVLKSGSVIHIHLAEVSPGLCEIGSDQKENQILVQEHQQLLTKLKKQESGVMALLSQADQTAEEEEGVAFAVSLDRAEEFQDDPERCRSTRRGLLESSLEVLTRKSALLHTLRELLSTDDPQRTGAVLHLKGYSTQILPTGRLSELRVEKMVEELQDRRRQLEQNIKEQNIKEQTITDLHITDLNIKEQTITDLHITDLNIKEQSITDLKITDLKTKEQIIADLNITDLNIKDQSVKDLKFTDLNTKEQIITNLNITDLNTKEQIIADLKIPHLNITEHNITEQPNIEQNIKEKVEQNIRAQHVKDQQNITEQQTDMGNRNRLKLHQTHHQQVQNHHHHVRNQHLQVQKNQKQVDQNYHQHQQIQNQHLQVQKNQQQIQKDQQQVHQNHHQQGQNQQQVHQNHHQQGQNQQQVHQNHHQQGQNQQQVHQNHHQQGQNQQQDLVSVEEVLVVSSEVDLGCDDHNVVSRLLLNFQRAQPHFTVKQLMQMGVEGCGGQSRLQGQQVQKLYRSSQSLTDRHHDILHIDLLLLELTEGFQELQKLFNVEKRSFLNRNDRSSSTSALSTHLLQVEMYRDKLQALQSRLSELTSQLGSKLQEGCVTKAMEDAVNQLQRQMSDSERSVEDHLFTLHTTQTLLLCMEEESSSSFQEEGYTSCYSSSQTFSLSCSPLEPQRRVLAILSQSWPSSDLKAPPPPCVLGPCFPDIQWEVGIGNRMLLGSDDFNMTTQDYREQEVMSEESLSNDNYECVSPDDISLPSLSETPESNLVLSDGDDIACYSSQSSHQDNNQYISQYSHQNNNKQSFRNSHQDNNQHHTETEAGTGLVLDMKCCPTAGTALQCRTSTLEMNGTPAANQPQESRILQHNEEPEQLIGLFQNISSSPLPQQAIDEPVSWADALCQLPHQVPEPPHLPTHDLDQDVCRPLFVREAICLIPMIQGPPLPHPQPQIERCPQGKSSKAGLSCVSRHLSRAGLMENSELTLELEVSGVPETTLTWLTEGQLLSSEDNSPSGLELVQASDQHATLQPTYFNHTIEKWLVGEVYDIISLDWNTWVPSIMSTQAPTFTQPLQSVVALEGSAATFEAQVSGSPVPEVSWFRDGQVLSAAALPGIQISFSDGHAVLRIPAVTAAHSGRFSVRATNGAGQATSTAELLVTAETAPPNFIQRLQSLTVTQGSQVRLDVRVTGIPTPVVKFYREGAEIQSSPDFSIVQEGDLYSLLIAEAFPEDSGMYSVNAANSSGRATSTAELMVQGEDAVLTKKTKVVVASSQMASSQMASSQTRVERRVEASFHGASTMMEMQGNQRPPPVAFTCPTREGTYTYTFQTCVSIREAFSISHQTSVLLTGGPAPWKQGGWAMGEASCTSMTSTSTHMQASSASSAQMLMQAGSAHMQSGSAQIQAGSAQMQAGSAHMQMEQQWQGSYGVQQVQQVQQVASLQEGEGGGRAGAVATVVAAVDLARVRQPVHVERCGAEEEPIDLQQQAATEAAQTHFTVSKVTVPKHDSSYEVSRAGSAISTLQKDLSSPSTTRKIIKPVKSPSPSRRVVETQVTPEPTPPPFRDPRYHSKVQLETGFTGGQEVFEDWEPQEAVLVPIATQDPVTSPTVVAGLKNLTVTEGESVTLECQITAHPSPVIMWFREDYKIESSIDFQISYENGFVRLVIREAFAEDSGRFTCTATSEAGTVSTSCYLLVKVSEDIESREETTSVVSEITQVVETDSASAAPFFIKKPSVQKLIEGGSVVFECQVGGSPKPHIIWKKSGVPLTTGYRYKVAYKKETGECRLEISMTFADDAGEYAIFAKNQLGEASASAALMDEDEYEAYMKQYDLTYKSEVVQEPKVVVSQYEIEQRRVTTPMSFVSETEFHISAFELRIIQEIELRIMTITYQEIVTEDGELMVTIVEHEAVQPTFATPVKNYRIMEGMGVTFHCKMAGIPLPKIAWYKDGNRLQHGGRCQMEVLQDGRASLRFPVVLPEDEGVYTAFASNMKGNIVSSGKLYVEPSGVVTPQRYTPQPAMQRFRSTSPRSMSRSPGRSASRSPARSPARRLDETDEAQLERLYKPVFVLKPSSCKCSEGQTARFDLKVVGRPMPETYWFHNGHQVVNDFTHKIVVKEDGTQSLIIVAAMPHDSGEWTVVAQNRAGKSSVSITLTVDAKESVARPQFTDKLKNISVKQGTLVELAVRAIGNPIPDIVWLKNSDIITPHKYPHIKIEEHVVKIEIQQKEDFRPVLRRAPDTRAAESTESVRTGIDIVKVDRPGEVVKLKKTQRVIHEKTSEESDELKSKFKRRTEEGFYESISAVESKSRRKDESYEDLLKKTKEDLLHHLKEKEEAERKLLEEQGNVTIPTIKPERIQLSSSMEAPKILERITSKTVVPMDEVQFRVRVIGRPEPECQWFKNGVQLEKSERIYWYWPEDQVCELVIRDVTAEDSASIMVKAMNVAGEASSHAFLLVQGKATINFYQNLQDETGNEKDIMVTFECETNEPFVKVKWMKNNMDIFSGDKYRMHSDRKVHFLSVLIIEMKDDAEYSCVVIDDESIRTNARLHVEGAALELTKMLENIEVPETYSGEFEVELSREDAEGTWYFGDKEISSSSKYAMSSRRGRHSLSVKDVKKEDQGKYTFVCGDLKTSASLKMKLRPVTLMQPLSDLTVCEGDIAQLEVKFSQENVEGTWMKNDQVLSASDSVHMNISTSGKLSVQTIDILVPLKDVSAIEGTKAVLETKISAQDITSIKWYHNDKQLTASDRVQMVSKGAKQRLVFNRAYASDDGQYKLVVGKVDTSCRLFVEEVHIVRHLEDKVCSESQNVMFEVELSHSGIDSVWSLKNHHLKAGPKYKMECRGNVYTLTIVDTMKDEEGQYTFHAGEKTSSASLSVSGGAITRPLQDVTVAESQTAQLECEVANARAEGRWLKEGQHVDFSDNVVSEVEGAVRRLLIIITRPQDVGEYTYQVANSKTTANLKVEAVKIKKTLKNQTVTETQEVVFSLELTHAQVKGVQWIKNGVELQSSDKYEVICEGMVHTLKVKNCNTQDESVYSFKLGKLSASSRLNVETIKIVKKIKDVTSLLDSTASFEMSLSHDDIPVKWMFNNAEIKPSNQCKILAERKAHKLIIQNVNSSNTGEYTAIVGHLHCSANLTVEALRVTKPLKNVEVPETHVASLECEVSHFNVPSTWLKNGVEIEMSEKFRIVVQGKLHQLKIMNTSSEDSAEYTFVCGNDRVSATVTIS</sequence>
<feature type="region of interest" description="Disordered" evidence="10">
    <location>
        <begin position="2103"/>
        <end position="2146"/>
    </location>
</feature>
<feature type="compositionally biased region" description="Polar residues" evidence="10">
    <location>
        <begin position="2103"/>
        <end position="2112"/>
    </location>
</feature>